<feature type="non-terminal residue" evidence="12">
    <location>
        <position position="1"/>
    </location>
</feature>
<dbReference type="GO" id="GO:0003713">
    <property type="term" value="F:transcription coactivator activity"/>
    <property type="evidence" value="ECO:0007669"/>
    <property type="project" value="InterPro"/>
</dbReference>
<evidence type="ECO:0000256" key="9">
    <source>
        <dbReference type="ARBA" id="ARBA00024848"/>
    </source>
</evidence>
<evidence type="ECO:0000256" key="3">
    <source>
        <dbReference type="ARBA" id="ARBA00013386"/>
    </source>
</evidence>
<evidence type="ECO:0000256" key="4">
    <source>
        <dbReference type="ARBA" id="ARBA00023015"/>
    </source>
</evidence>
<dbReference type="Gene3D" id="2.30.31.10">
    <property type="entry name" value="Transcriptional Coactivator Pc4, Chain A"/>
    <property type="match status" value="1"/>
</dbReference>
<dbReference type="InterPro" id="IPR009044">
    <property type="entry name" value="ssDNA-bd_transcriptional_reg"/>
</dbReference>
<evidence type="ECO:0000256" key="10">
    <source>
        <dbReference type="ARBA" id="ARBA00031984"/>
    </source>
</evidence>
<keyword evidence="4" id="KW-0805">Transcription regulation</keyword>
<evidence type="ECO:0000256" key="7">
    <source>
        <dbReference type="ARBA" id="ARBA00023163"/>
    </source>
</evidence>
<evidence type="ECO:0000256" key="8">
    <source>
        <dbReference type="ARBA" id="ARBA00023242"/>
    </source>
</evidence>
<feature type="domain" description="Transcriptional coactivator p15 (PC4) C-terminal" evidence="11">
    <location>
        <begin position="72"/>
        <end position="122"/>
    </location>
</feature>
<keyword evidence="8" id="KW-0539">Nucleus</keyword>
<evidence type="ECO:0000313" key="12">
    <source>
        <dbReference type="EMBL" id="KAG2464126.1"/>
    </source>
</evidence>
<keyword evidence="6" id="KW-0010">Activator</keyword>
<dbReference type="GO" id="GO:0005634">
    <property type="term" value="C:nucleus"/>
    <property type="evidence" value="ECO:0007669"/>
    <property type="project" value="UniProtKB-SubCell"/>
</dbReference>
<dbReference type="PRINTS" id="PR01743">
    <property type="entry name" value="SSDNABINDING"/>
</dbReference>
<dbReference type="PANTHER" id="PTHR13215">
    <property type="entry name" value="RNA POLYMERASE II TRANSCRIPTIONAL COACTIVATOR"/>
    <property type="match status" value="1"/>
</dbReference>
<dbReference type="AlphaFoldDB" id="A0A8X8BQI8"/>
<feature type="non-terminal residue" evidence="12">
    <location>
        <position position="134"/>
    </location>
</feature>
<comment type="caution">
    <text evidence="12">The sequence shown here is derived from an EMBL/GenBank/DDBJ whole genome shotgun (WGS) entry which is preliminary data.</text>
</comment>
<evidence type="ECO:0000256" key="6">
    <source>
        <dbReference type="ARBA" id="ARBA00023159"/>
    </source>
</evidence>
<comment type="subcellular location">
    <subcellularLocation>
        <location evidence="1">Nucleus</location>
    </subcellularLocation>
</comment>
<keyword evidence="5" id="KW-0238">DNA-binding</keyword>
<comment type="similarity">
    <text evidence="2">Belongs to the transcriptional coactivator PC4 family.</text>
</comment>
<dbReference type="InterPro" id="IPR003173">
    <property type="entry name" value="PC4_C"/>
</dbReference>
<gene>
    <name evidence="12" type="primary">Sub1_1</name>
    <name evidence="12" type="ORF">GTO96_0003258</name>
</gene>
<dbReference type="PROSITE" id="PS50896">
    <property type="entry name" value="LISH"/>
    <property type="match status" value="1"/>
</dbReference>
<evidence type="ECO:0000256" key="5">
    <source>
        <dbReference type="ARBA" id="ARBA00023125"/>
    </source>
</evidence>
<evidence type="ECO:0000259" key="11">
    <source>
        <dbReference type="Pfam" id="PF02229"/>
    </source>
</evidence>
<evidence type="ECO:0000256" key="1">
    <source>
        <dbReference type="ARBA" id="ARBA00004123"/>
    </source>
</evidence>
<dbReference type="InterPro" id="IPR006594">
    <property type="entry name" value="LisH"/>
</dbReference>
<dbReference type="GO" id="GO:0060261">
    <property type="term" value="P:positive regulation of transcription initiation by RNA polymerase II"/>
    <property type="evidence" value="ECO:0007669"/>
    <property type="project" value="InterPro"/>
</dbReference>
<proteinExistence type="inferred from homology"/>
<dbReference type="InterPro" id="IPR045125">
    <property type="entry name" value="Sub1/Tcp4-like"/>
</dbReference>
<dbReference type="FunFam" id="2.30.31.10:FF:000001">
    <property type="entry name" value="Activated RNA polymerase II transcriptional coactivator p15"/>
    <property type="match status" value="1"/>
</dbReference>
<dbReference type="InterPro" id="IPR008116">
    <property type="entry name" value="SSDP_DNA-bd"/>
</dbReference>
<sequence length="134" mass="15570">MIRLEFKPSFLMCCEEAASPKNSFRDSKLSFSCELPLCYFLAPSYYERLALYVYEYLLHVGAQKSAQTFLSEIGKMRYVRVSCFKGKVLIDIREFYMDKEGDTKPGKKGIALNPEQWNQLKELVPEIDAAIRKF</sequence>
<evidence type="ECO:0000256" key="2">
    <source>
        <dbReference type="ARBA" id="ARBA00009001"/>
    </source>
</evidence>
<dbReference type="Proteomes" id="UP000886611">
    <property type="component" value="Unassembled WGS sequence"/>
</dbReference>
<dbReference type="EMBL" id="JAATIS010003638">
    <property type="protein sequence ID" value="KAG2464126.1"/>
    <property type="molecule type" value="Genomic_DNA"/>
</dbReference>
<protein>
    <recommendedName>
        <fullName evidence="3">Activated RNA polymerase II transcriptional coactivator p15</fullName>
    </recommendedName>
    <alternativeName>
        <fullName evidence="10">SUB1 homolog</fullName>
    </alternativeName>
</protein>
<dbReference type="SUPFAM" id="SSF54447">
    <property type="entry name" value="ssDNA-binding transcriptional regulator domain"/>
    <property type="match status" value="1"/>
</dbReference>
<comment type="function">
    <text evidence="9">General coactivator that functions cooperatively with TAFs and mediates functional interactions between upstream activators and the general transcriptional machinery. May be involved in stabilizing the multiprotein transcription complex. Binds single-stranded DNA. Also binds, in vitro, non-specifically to double-stranded DNA (ds DNA).</text>
</comment>
<keyword evidence="7" id="KW-0804">Transcription</keyword>
<organism evidence="12 13">
    <name type="scientific">Polypterus senegalus</name>
    <name type="common">Senegal bichir</name>
    <dbReference type="NCBI Taxonomy" id="55291"/>
    <lineage>
        <taxon>Eukaryota</taxon>
        <taxon>Metazoa</taxon>
        <taxon>Chordata</taxon>
        <taxon>Craniata</taxon>
        <taxon>Vertebrata</taxon>
        <taxon>Euteleostomi</taxon>
        <taxon>Actinopterygii</taxon>
        <taxon>Polypteriformes</taxon>
        <taxon>Polypteridae</taxon>
        <taxon>Polypterus</taxon>
    </lineage>
</organism>
<reference evidence="12 13" key="1">
    <citation type="journal article" date="2021" name="Cell">
        <title>Tracing the genetic footprints of vertebrate landing in non-teleost ray-finned fishes.</title>
        <authorList>
            <person name="Bi X."/>
            <person name="Wang K."/>
            <person name="Yang L."/>
            <person name="Pan H."/>
            <person name="Jiang H."/>
            <person name="Wei Q."/>
            <person name="Fang M."/>
            <person name="Yu H."/>
            <person name="Zhu C."/>
            <person name="Cai Y."/>
            <person name="He Y."/>
            <person name="Gan X."/>
            <person name="Zeng H."/>
            <person name="Yu D."/>
            <person name="Zhu Y."/>
            <person name="Jiang H."/>
            <person name="Qiu Q."/>
            <person name="Yang H."/>
            <person name="Zhang Y.E."/>
            <person name="Wang W."/>
            <person name="Zhu M."/>
            <person name="He S."/>
            <person name="Zhang G."/>
        </authorList>
    </citation>
    <scope>NUCLEOTIDE SEQUENCE [LARGE SCALE GENOMIC DNA]</scope>
    <source>
        <strain evidence="12">Bchr_013</strain>
    </source>
</reference>
<name>A0A8X8BQI8_POLSE</name>
<keyword evidence="13" id="KW-1185">Reference proteome</keyword>
<dbReference type="Pfam" id="PF02229">
    <property type="entry name" value="PC4"/>
    <property type="match status" value="1"/>
</dbReference>
<accession>A0A8X8BQI8</accession>
<evidence type="ECO:0000313" key="13">
    <source>
        <dbReference type="Proteomes" id="UP000886611"/>
    </source>
</evidence>
<dbReference type="GO" id="GO:0003697">
    <property type="term" value="F:single-stranded DNA binding"/>
    <property type="evidence" value="ECO:0007669"/>
    <property type="project" value="InterPro"/>
</dbReference>